<dbReference type="Pfam" id="PF00440">
    <property type="entry name" value="TetR_N"/>
    <property type="match status" value="1"/>
</dbReference>
<dbReference type="PANTHER" id="PTHR30055:SF200">
    <property type="entry name" value="HTH-TYPE TRANSCRIPTIONAL REPRESSOR BDCR"/>
    <property type="match status" value="1"/>
</dbReference>
<protein>
    <submittedName>
        <fullName evidence="4">TetR family transcriptional regulator</fullName>
    </submittedName>
</protein>
<dbReference type="SUPFAM" id="SSF48498">
    <property type="entry name" value="Tetracyclin repressor-like, C-terminal domain"/>
    <property type="match status" value="1"/>
</dbReference>
<name>A0A845HZ40_9BURK</name>
<evidence type="ECO:0000313" key="5">
    <source>
        <dbReference type="Proteomes" id="UP000444316"/>
    </source>
</evidence>
<dbReference type="GO" id="GO:0000976">
    <property type="term" value="F:transcription cis-regulatory region binding"/>
    <property type="evidence" value="ECO:0007669"/>
    <property type="project" value="TreeGrafter"/>
</dbReference>
<dbReference type="EMBL" id="WWCL01000002">
    <property type="protein sequence ID" value="MYN45057.1"/>
    <property type="molecule type" value="Genomic_DNA"/>
</dbReference>
<dbReference type="PRINTS" id="PR00455">
    <property type="entry name" value="HTHTETR"/>
</dbReference>
<evidence type="ECO:0000256" key="2">
    <source>
        <dbReference type="PROSITE-ProRule" id="PRU00335"/>
    </source>
</evidence>
<proteinExistence type="predicted"/>
<keyword evidence="1 2" id="KW-0238">DNA-binding</keyword>
<feature type="DNA-binding region" description="H-T-H motif" evidence="2">
    <location>
        <begin position="24"/>
        <end position="43"/>
    </location>
</feature>
<evidence type="ECO:0000256" key="1">
    <source>
        <dbReference type="ARBA" id="ARBA00023125"/>
    </source>
</evidence>
<accession>A0A845HZ40</accession>
<dbReference type="RefSeq" id="WP_161034762.1">
    <property type="nucleotide sequence ID" value="NZ_WWCL01000002.1"/>
</dbReference>
<dbReference type="InterPro" id="IPR001647">
    <property type="entry name" value="HTH_TetR"/>
</dbReference>
<evidence type="ECO:0000259" key="3">
    <source>
        <dbReference type="PROSITE" id="PS50977"/>
    </source>
</evidence>
<dbReference type="SUPFAM" id="SSF46689">
    <property type="entry name" value="Homeodomain-like"/>
    <property type="match status" value="1"/>
</dbReference>
<dbReference type="InterPro" id="IPR050109">
    <property type="entry name" value="HTH-type_TetR-like_transc_reg"/>
</dbReference>
<dbReference type="InterPro" id="IPR009057">
    <property type="entry name" value="Homeodomain-like_sf"/>
</dbReference>
<dbReference type="GO" id="GO:0003700">
    <property type="term" value="F:DNA-binding transcription factor activity"/>
    <property type="evidence" value="ECO:0007669"/>
    <property type="project" value="TreeGrafter"/>
</dbReference>
<dbReference type="PROSITE" id="PS50977">
    <property type="entry name" value="HTH_TETR_2"/>
    <property type="match status" value="1"/>
</dbReference>
<dbReference type="Gene3D" id="1.10.357.10">
    <property type="entry name" value="Tetracycline Repressor, domain 2"/>
    <property type="match status" value="1"/>
</dbReference>
<feature type="domain" description="HTH tetR-type" evidence="3">
    <location>
        <begin position="1"/>
        <end position="61"/>
    </location>
</feature>
<dbReference type="PANTHER" id="PTHR30055">
    <property type="entry name" value="HTH-TYPE TRANSCRIPTIONAL REGULATOR RUTR"/>
    <property type="match status" value="1"/>
</dbReference>
<gene>
    <name evidence="4" type="ORF">GTP23_08255</name>
</gene>
<comment type="caution">
    <text evidence="4">The sequence shown here is derived from an EMBL/GenBank/DDBJ whole genome shotgun (WGS) entry which is preliminary data.</text>
</comment>
<dbReference type="Proteomes" id="UP000444316">
    <property type="component" value="Unassembled WGS sequence"/>
</dbReference>
<sequence>MNTSDQIISAAMTELYQHGFHATGVDQLSAAVGVTKRTLYRYFPSKDDLIAAVLDARDVQFMELMTAFISGHEATQRPPAYVDFLNAWGQQRGFHGCMFINASAEYAEHASPPHRQAKAHKRRVLDYLQQICAEAGLATPDRYALQLFLIGEGLIVSTQVSGYDEENFAAAHQLLVQS</sequence>
<dbReference type="AlphaFoldDB" id="A0A845HZ40"/>
<reference evidence="4" key="1">
    <citation type="submission" date="2019-12" db="EMBL/GenBank/DDBJ databases">
        <title>Novel species isolated from a subtropical stream in China.</title>
        <authorList>
            <person name="Lu H."/>
        </authorList>
    </citation>
    <scope>NUCLEOTIDE SEQUENCE [LARGE SCALE GENOMIC DNA]</scope>
    <source>
        <strain evidence="4">FT93W</strain>
    </source>
</reference>
<organism evidence="4 5">
    <name type="scientific">Duganella fentianensis</name>
    <dbReference type="NCBI Taxonomy" id="2692177"/>
    <lineage>
        <taxon>Bacteria</taxon>
        <taxon>Pseudomonadati</taxon>
        <taxon>Pseudomonadota</taxon>
        <taxon>Betaproteobacteria</taxon>
        <taxon>Burkholderiales</taxon>
        <taxon>Oxalobacteraceae</taxon>
        <taxon>Telluria group</taxon>
        <taxon>Duganella</taxon>
    </lineage>
</organism>
<dbReference type="InterPro" id="IPR036271">
    <property type="entry name" value="Tet_transcr_reg_TetR-rel_C_sf"/>
</dbReference>
<evidence type="ECO:0000313" key="4">
    <source>
        <dbReference type="EMBL" id="MYN45057.1"/>
    </source>
</evidence>
<keyword evidence="5" id="KW-1185">Reference proteome</keyword>